<comment type="similarity">
    <text evidence="5">Belongs to the CofC family.</text>
</comment>
<keyword evidence="1 5" id="KW-0808">Transferase</keyword>
<comment type="function">
    <text evidence="5">Guanylyltransferase that catalyzes the activation of phosphoenolpyruvate (PEP) as enolpyruvoyl-2-diphospho-5'-guanosine, via the condensation of PEP with GTP. It is involved in the biosynthesis of coenzyme F420, a hydride carrier cofactor.</text>
</comment>
<evidence type="ECO:0000256" key="3">
    <source>
        <dbReference type="ARBA" id="ARBA00022741"/>
    </source>
</evidence>
<dbReference type="EMBL" id="CP077062">
    <property type="protein sequence ID" value="QWZ09042.1"/>
    <property type="molecule type" value="Genomic_DNA"/>
</dbReference>
<keyword evidence="2 5" id="KW-0548">Nucleotidyltransferase</keyword>
<evidence type="ECO:0000256" key="5">
    <source>
        <dbReference type="HAMAP-Rule" id="MF_02114"/>
    </source>
</evidence>
<dbReference type="EC" id="2.7.7.105" evidence="5"/>
<feature type="binding site" evidence="5">
    <location>
        <position position="144"/>
    </location>
    <ligand>
        <name>phosphoenolpyruvate</name>
        <dbReference type="ChEBI" id="CHEBI:58702"/>
    </ligand>
</feature>
<dbReference type="GO" id="GO:0005525">
    <property type="term" value="F:GTP binding"/>
    <property type="evidence" value="ECO:0007669"/>
    <property type="project" value="UniProtKB-KW"/>
</dbReference>
<dbReference type="PANTHER" id="PTHR40392">
    <property type="entry name" value="2-PHOSPHO-L-LACTATE GUANYLYLTRANSFERASE"/>
    <property type="match status" value="1"/>
</dbReference>
<proteinExistence type="inferred from homology"/>
<evidence type="ECO:0000256" key="4">
    <source>
        <dbReference type="ARBA" id="ARBA00023134"/>
    </source>
</evidence>
<keyword evidence="3 5" id="KW-0547">Nucleotide-binding</keyword>
<evidence type="ECO:0000256" key="2">
    <source>
        <dbReference type="ARBA" id="ARBA00022695"/>
    </source>
</evidence>
<dbReference type="KEGG" id="nps:KRR39_04245"/>
<reference evidence="6" key="1">
    <citation type="submission" date="2021-06" db="EMBL/GenBank/DDBJ databases">
        <title>Complete genome sequence of Nocardioides sp. G188.</title>
        <authorList>
            <person name="Im W.-T."/>
        </authorList>
    </citation>
    <scope>NUCLEOTIDE SEQUENCE</scope>
    <source>
        <strain evidence="6">G188</strain>
    </source>
</reference>
<dbReference type="NCBIfam" id="TIGR03552">
    <property type="entry name" value="F420_cofC"/>
    <property type="match status" value="1"/>
</dbReference>
<accession>A0A975T088</accession>
<gene>
    <name evidence="6" type="primary">cofC</name>
    <name evidence="5" type="synonym">fbiD</name>
    <name evidence="6" type="ORF">KRR39_04245</name>
</gene>
<sequence length="214" mass="22338">MPSAPTVRFAVLVPVKPPAFAKSRLRDLGDDARRDLATAFAVDTVTAAAACPLVDRVLVVTDDHVLARGLADLGVDVIPDGTSDDLNGTLALAAAEMHRRRPDLRLVALCADLPALRPEELAHALAATPADAMAFVADADGIGTTAVVAPSLALFHPAFGPASRQRHLDAGAHEVDGVDVPTLRRDVDDRDDLVEALRLGVGRSTSLVTTVLGL</sequence>
<dbReference type="HAMAP" id="MF_02114">
    <property type="entry name" value="CofC"/>
    <property type="match status" value="1"/>
</dbReference>
<dbReference type="Proteomes" id="UP000683575">
    <property type="component" value="Chromosome"/>
</dbReference>
<dbReference type="InterPro" id="IPR002835">
    <property type="entry name" value="CofC"/>
</dbReference>
<comment type="pathway">
    <text evidence="5">Cofactor biosynthesis; coenzyme F420 biosynthesis.</text>
</comment>
<dbReference type="AlphaFoldDB" id="A0A975T088"/>
<dbReference type="GO" id="GO:0043814">
    <property type="term" value="F:phospholactate guanylyltransferase activity"/>
    <property type="evidence" value="ECO:0007669"/>
    <property type="project" value="InterPro"/>
</dbReference>
<keyword evidence="7" id="KW-1185">Reference proteome</keyword>
<dbReference type="PANTHER" id="PTHR40392:SF1">
    <property type="entry name" value="2-PHOSPHO-L-LACTATE GUANYLYLTRANSFERASE"/>
    <property type="match status" value="1"/>
</dbReference>
<organism evidence="6 7">
    <name type="scientific">Nocardioides panacis</name>
    <dbReference type="NCBI Taxonomy" id="2849501"/>
    <lineage>
        <taxon>Bacteria</taxon>
        <taxon>Bacillati</taxon>
        <taxon>Actinomycetota</taxon>
        <taxon>Actinomycetes</taxon>
        <taxon>Propionibacteriales</taxon>
        <taxon>Nocardioidaceae</taxon>
        <taxon>Nocardioides</taxon>
    </lineage>
</organism>
<dbReference type="GO" id="GO:0052645">
    <property type="term" value="P:F420-0 metabolic process"/>
    <property type="evidence" value="ECO:0007669"/>
    <property type="project" value="UniProtKB-UniRule"/>
</dbReference>
<evidence type="ECO:0000313" key="7">
    <source>
        <dbReference type="Proteomes" id="UP000683575"/>
    </source>
</evidence>
<protein>
    <recommendedName>
        <fullName evidence="5">Phosphoenolpyruvate guanylyltransferase</fullName>
        <shortName evidence="5">PEP guanylyltransferase</shortName>
        <ecNumber evidence="5">2.7.7.105</ecNumber>
    </recommendedName>
</protein>
<comment type="catalytic activity">
    <reaction evidence="5">
        <text>phosphoenolpyruvate + GTP + H(+) = enolpyruvoyl-2-diphospho-5'-guanosine + diphosphate</text>
        <dbReference type="Rhea" id="RHEA:30519"/>
        <dbReference type="ChEBI" id="CHEBI:15378"/>
        <dbReference type="ChEBI" id="CHEBI:33019"/>
        <dbReference type="ChEBI" id="CHEBI:37565"/>
        <dbReference type="ChEBI" id="CHEBI:58702"/>
        <dbReference type="ChEBI" id="CHEBI:143701"/>
        <dbReference type="EC" id="2.7.7.105"/>
    </reaction>
</comment>
<dbReference type="RefSeq" id="WP_216940888.1">
    <property type="nucleotide sequence ID" value="NZ_CP077062.1"/>
</dbReference>
<keyword evidence="4 5" id="KW-0342">GTP-binding</keyword>
<evidence type="ECO:0000313" key="6">
    <source>
        <dbReference type="EMBL" id="QWZ09042.1"/>
    </source>
</evidence>
<feature type="binding site" evidence="5">
    <location>
        <position position="160"/>
    </location>
    <ligand>
        <name>phosphoenolpyruvate</name>
        <dbReference type="ChEBI" id="CHEBI:58702"/>
    </ligand>
</feature>
<evidence type="ECO:0000256" key="1">
    <source>
        <dbReference type="ARBA" id="ARBA00022679"/>
    </source>
</evidence>
<name>A0A975T088_9ACTN</name>
<dbReference type="Pfam" id="PF01983">
    <property type="entry name" value="CofC"/>
    <property type="match status" value="1"/>
</dbReference>
<feature type="binding site" evidence="5">
    <location>
        <position position="163"/>
    </location>
    <ligand>
        <name>phosphoenolpyruvate</name>
        <dbReference type="ChEBI" id="CHEBI:58702"/>
    </ligand>
</feature>